<sequence length="346" mass="37655">MAIERGEPVVDVLGHVDDEGGQSAGRHEVEEDRLGLERLAFHRRLAKVGEIVRVRHDLTGLVVVVVTESAADRQVVEGRDHDLRLMLPDHAGDPAAILEGVLDAAVSEIEVLAHVELQDAGPSAFILRSMAPAPISASSGWGPNTRKSRAMWVRSPGGGNRRASRGIIAAAIPAPQPGEAPRHRSGRFRGVCSPDEEQRPMLYFAYGSDLDPEEMKVCCPGHAVVGLAVLHDHRLAFPLYSNHWQGGVAGLVHAHGERVWGVLFELSDTDLQALDEHDGWKGPGNQHNLYEREPVTVELRLGSPIPRRLRGAISSPCCAAPSTIDCPRSTWSGCAGSRRRRNPERR</sequence>
<proteinExistence type="predicted"/>
<gene>
    <name evidence="4" type="ORF">E6K80_04705</name>
</gene>
<comment type="caution">
    <text evidence="4">The sequence shown here is derived from an EMBL/GenBank/DDBJ whole genome shotgun (WGS) entry which is preliminary data.</text>
</comment>
<feature type="binding site" evidence="2">
    <location>
        <begin position="203"/>
        <end position="208"/>
    </location>
    <ligand>
        <name>substrate</name>
    </ligand>
</feature>
<reference evidence="4 5" key="1">
    <citation type="journal article" date="2019" name="Nat. Microbiol.">
        <title>Mediterranean grassland soil C-N compound turnover is dependent on rainfall and depth, and is mediated by genomically divergent microorganisms.</title>
        <authorList>
            <person name="Diamond S."/>
            <person name="Andeer P.F."/>
            <person name="Li Z."/>
            <person name="Crits-Christoph A."/>
            <person name="Burstein D."/>
            <person name="Anantharaman K."/>
            <person name="Lane K.R."/>
            <person name="Thomas B.C."/>
            <person name="Pan C."/>
            <person name="Northen T.R."/>
            <person name="Banfield J.F."/>
        </authorList>
    </citation>
    <scope>NUCLEOTIDE SEQUENCE [LARGE SCALE GENOMIC DNA]</scope>
    <source>
        <strain evidence="4">WS_10</strain>
    </source>
</reference>
<dbReference type="GO" id="GO:0003839">
    <property type="term" value="F:gamma-glutamylcyclotransferase activity"/>
    <property type="evidence" value="ECO:0007669"/>
    <property type="project" value="InterPro"/>
</dbReference>
<dbReference type="InterPro" id="IPR013024">
    <property type="entry name" value="GGCT-like"/>
</dbReference>
<dbReference type="InterPro" id="IPR009288">
    <property type="entry name" value="AIG2-like_dom"/>
</dbReference>
<dbReference type="InterPro" id="IPR036568">
    <property type="entry name" value="GGCT-like_sf"/>
</dbReference>
<accession>A0A538U794</accession>
<keyword evidence="4" id="KW-0808">Transferase</keyword>
<dbReference type="PANTHER" id="PTHR12935">
    <property type="entry name" value="GAMMA-GLUTAMYLCYCLOTRANSFERASE"/>
    <property type="match status" value="1"/>
</dbReference>
<name>A0A538U794_UNCEI</name>
<evidence type="ECO:0000313" key="4">
    <source>
        <dbReference type="EMBL" id="TMQ71738.1"/>
    </source>
</evidence>
<evidence type="ECO:0000313" key="5">
    <source>
        <dbReference type="Proteomes" id="UP000319836"/>
    </source>
</evidence>
<dbReference type="AlphaFoldDB" id="A0A538U794"/>
<evidence type="ECO:0000256" key="2">
    <source>
        <dbReference type="PIRSR" id="PIRSR617939-2"/>
    </source>
</evidence>
<organism evidence="4 5">
    <name type="scientific">Eiseniibacteriota bacterium</name>
    <dbReference type="NCBI Taxonomy" id="2212470"/>
    <lineage>
        <taxon>Bacteria</taxon>
        <taxon>Candidatus Eiseniibacteriota</taxon>
    </lineage>
</organism>
<evidence type="ECO:0000259" key="3">
    <source>
        <dbReference type="Pfam" id="PF06094"/>
    </source>
</evidence>
<dbReference type="InterPro" id="IPR017939">
    <property type="entry name" value="G-Glutamylcylcotransferase"/>
</dbReference>
<feature type="domain" description="Gamma-glutamylcyclotransferase AIG2-like" evidence="3">
    <location>
        <begin position="203"/>
        <end position="302"/>
    </location>
</feature>
<dbReference type="EMBL" id="VBPA01000105">
    <property type="protein sequence ID" value="TMQ71738.1"/>
    <property type="molecule type" value="Genomic_DNA"/>
</dbReference>
<dbReference type="PANTHER" id="PTHR12935:SF0">
    <property type="entry name" value="GAMMA-GLUTAMYLCYCLOTRANSFERASE"/>
    <property type="match status" value="1"/>
</dbReference>
<dbReference type="Proteomes" id="UP000319836">
    <property type="component" value="Unassembled WGS sequence"/>
</dbReference>
<protein>
    <submittedName>
        <fullName evidence="4">Gamma-glutamylcyclotransferase</fullName>
    </submittedName>
</protein>
<dbReference type="CDD" id="cd06661">
    <property type="entry name" value="GGCT_like"/>
    <property type="match status" value="1"/>
</dbReference>
<dbReference type="SUPFAM" id="SSF110857">
    <property type="entry name" value="Gamma-glutamyl cyclotransferase-like"/>
    <property type="match status" value="1"/>
</dbReference>
<dbReference type="GO" id="GO:0016740">
    <property type="term" value="F:transferase activity"/>
    <property type="evidence" value="ECO:0007669"/>
    <property type="project" value="UniProtKB-KW"/>
</dbReference>
<keyword evidence="1" id="KW-0456">Lyase</keyword>
<dbReference type="Pfam" id="PF06094">
    <property type="entry name" value="GGACT"/>
    <property type="match status" value="1"/>
</dbReference>
<dbReference type="Gene3D" id="3.10.490.10">
    <property type="entry name" value="Gamma-glutamyl cyclotransferase-like"/>
    <property type="match status" value="1"/>
</dbReference>
<evidence type="ECO:0000256" key="1">
    <source>
        <dbReference type="ARBA" id="ARBA00023239"/>
    </source>
</evidence>